<dbReference type="PROSITE" id="PS50191">
    <property type="entry name" value="CRAL_TRIO"/>
    <property type="match status" value="1"/>
</dbReference>
<evidence type="ECO:0000256" key="17">
    <source>
        <dbReference type="SAM" id="MobiDB-lite"/>
    </source>
</evidence>
<dbReference type="SMART" id="SM00516">
    <property type="entry name" value="SEC14"/>
    <property type="match status" value="1"/>
</dbReference>
<proteinExistence type="inferred from homology"/>
<comment type="subcellular location">
    <subcellularLocation>
        <location evidence="16">Cytoplasm</location>
    </subcellularLocation>
    <subcellularLocation>
        <location evidence="2 16">Endoplasmic reticulum membrane</location>
        <topology evidence="2 16">Peripheral membrane protein</topology>
    </subcellularLocation>
    <subcellularLocation>
        <location evidence="16">Microsome membrane</location>
        <topology evidence="16">Peripheral membrane protein</topology>
    </subcellularLocation>
</comment>
<dbReference type="PANTHER" id="PTHR47669:SF1">
    <property type="entry name" value="PHOSPHATIDYLINOSITOL TRANSFER PROTEIN SFH5"/>
    <property type="match status" value="1"/>
</dbReference>
<dbReference type="InterPro" id="IPR036273">
    <property type="entry name" value="CRAL/TRIO_N_dom_sf"/>
</dbReference>
<dbReference type="GO" id="GO:0032541">
    <property type="term" value="C:cortical endoplasmic reticulum"/>
    <property type="evidence" value="ECO:0007669"/>
    <property type="project" value="TreeGrafter"/>
</dbReference>
<dbReference type="InterPro" id="IPR036865">
    <property type="entry name" value="CRAL-TRIO_dom_sf"/>
</dbReference>
<dbReference type="Pfam" id="PF00650">
    <property type="entry name" value="CRAL_TRIO"/>
    <property type="match status" value="2"/>
</dbReference>
<dbReference type="PANTHER" id="PTHR47669">
    <property type="entry name" value="PHOSPHATIDYLINOSITOL TRANSFER PROTEIN SFH5"/>
    <property type="match status" value="1"/>
</dbReference>
<comment type="cofactor">
    <cofactor evidence="1">
        <name>heme b</name>
        <dbReference type="ChEBI" id="CHEBI:60344"/>
    </cofactor>
</comment>
<protein>
    <recommendedName>
        <fullName evidence="4 16">Phosphatidylinositol transfer protein SFH5</fullName>
        <shortName evidence="16">PITP SFH5</shortName>
    </recommendedName>
</protein>
<dbReference type="GO" id="GO:0046872">
    <property type="term" value="F:metal ion binding"/>
    <property type="evidence" value="ECO:0007669"/>
    <property type="project" value="UniProtKB-KW"/>
</dbReference>
<evidence type="ECO:0000256" key="3">
    <source>
        <dbReference type="ARBA" id="ARBA00006667"/>
    </source>
</evidence>
<gene>
    <name evidence="19" type="ORF">DXG03_009441</name>
</gene>
<keyword evidence="5 16" id="KW-0813">Transport</keyword>
<evidence type="ECO:0000256" key="1">
    <source>
        <dbReference type="ARBA" id="ARBA00001970"/>
    </source>
</evidence>
<evidence type="ECO:0000256" key="2">
    <source>
        <dbReference type="ARBA" id="ARBA00004406"/>
    </source>
</evidence>
<dbReference type="GO" id="GO:0017157">
    <property type="term" value="P:regulation of exocytosis"/>
    <property type="evidence" value="ECO:0007669"/>
    <property type="project" value="TreeGrafter"/>
</dbReference>
<dbReference type="GO" id="GO:0005829">
    <property type="term" value="C:cytosol"/>
    <property type="evidence" value="ECO:0007669"/>
    <property type="project" value="TreeGrafter"/>
</dbReference>
<accession>A0A9P7KFH4</accession>
<dbReference type="InterPro" id="IPR001251">
    <property type="entry name" value="CRAL-TRIO_dom"/>
</dbReference>
<evidence type="ECO:0000259" key="18">
    <source>
        <dbReference type="PROSITE" id="PS50191"/>
    </source>
</evidence>
<dbReference type="SUPFAM" id="SSF46938">
    <property type="entry name" value="CRAL/TRIO N-terminal domain"/>
    <property type="match status" value="1"/>
</dbReference>
<name>A0A9P7KFH4_9AGAR</name>
<reference evidence="19" key="2">
    <citation type="submission" date="2021-10" db="EMBL/GenBank/DDBJ databases">
        <title>Phylogenomics reveals ancestral predisposition of the termite-cultivated fungus Termitomyces towards a domesticated lifestyle.</title>
        <authorList>
            <person name="Auxier B."/>
            <person name="Grum-Grzhimaylo A."/>
            <person name="Cardenas M.E."/>
            <person name="Lodge J.D."/>
            <person name="Laessoe T."/>
            <person name="Pedersen O."/>
            <person name="Smith M.E."/>
            <person name="Kuyper T.W."/>
            <person name="Franco-Molano E.A."/>
            <person name="Baroni T.J."/>
            <person name="Aanen D.K."/>
        </authorList>
    </citation>
    <scope>NUCLEOTIDE SEQUENCE</scope>
    <source>
        <strain evidence="19">AP01</strain>
        <tissue evidence="19">Mycelium</tissue>
    </source>
</reference>
<keyword evidence="6 16" id="KW-0963">Cytoplasm</keyword>
<evidence type="ECO:0000256" key="9">
    <source>
        <dbReference type="ARBA" id="ARBA00022824"/>
    </source>
</evidence>
<feature type="compositionally biased region" description="Polar residues" evidence="17">
    <location>
        <begin position="1"/>
        <end position="21"/>
    </location>
</feature>
<keyword evidence="11" id="KW-0408">Iron</keyword>
<feature type="region of interest" description="Disordered" evidence="17">
    <location>
        <begin position="1"/>
        <end position="114"/>
    </location>
</feature>
<evidence type="ECO:0000256" key="15">
    <source>
        <dbReference type="ARBA" id="ARBA00024180"/>
    </source>
</evidence>
<dbReference type="AlphaFoldDB" id="A0A9P7KFH4"/>
<keyword evidence="10 16" id="KW-0492">Microsome</keyword>
<keyword evidence="13 16" id="KW-0472">Membrane</keyword>
<comment type="caution">
    <text evidence="19">The sequence shown here is derived from an EMBL/GenBank/DDBJ whole genome shotgun (WGS) entry which is preliminary data.</text>
</comment>
<keyword evidence="8" id="KW-0479">Metal-binding</keyword>
<organism evidence="19 20">
    <name type="scientific">Asterophora parasitica</name>
    <dbReference type="NCBI Taxonomy" id="117018"/>
    <lineage>
        <taxon>Eukaryota</taxon>
        <taxon>Fungi</taxon>
        <taxon>Dikarya</taxon>
        <taxon>Basidiomycota</taxon>
        <taxon>Agaricomycotina</taxon>
        <taxon>Agaricomycetes</taxon>
        <taxon>Agaricomycetidae</taxon>
        <taxon>Agaricales</taxon>
        <taxon>Tricholomatineae</taxon>
        <taxon>Lyophyllaceae</taxon>
        <taxon>Asterophora</taxon>
    </lineage>
</organism>
<dbReference type="InterPro" id="IPR042938">
    <property type="entry name" value="Sfh5"/>
</dbReference>
<dbReference type="Proteomes" id="UP000775547">
    <property type="component" value="Unassembled WGS sequence"/>
</dbReference>
<dbReference type="GO" id="GO:0008526">
    <property type="term" value="F:phosphatidylinositol transfer activity"/>
    <property type="evidence" value="ECO:0007669"/>
    <property type="project" value="UniProtKB-UniRule"/>
</dbReference>
<dbReference type="GO" id="GO:0043001">
    <property type="term" value="P:Golgi to plasma membrane protein transport"/>
    <property type="evidence" value="ECO:0007669"/>
    <property type="project" value="TreeGrafter"/>
</dbReference>
<comment type="similarity">
    <text evidence="3 16">Belongs to the SFH5 family.</text>
</comment>
<dbReference type="OrthoDB" id="75724at2759"/>
<reference evidence="19" key="1">
    <citation type="submission" date="2020-07" db="EMBL/GenBank/DDBJ databases">
        <authorList>
            <person name="Nieuwenhuis M."/>
            <person name="Van De Peppel L.J.J."/>
        </authorList>
    </citation>
    <scope>NUCLEOTIDE SEQUENCE</scope>
    <source>
        <strain evidence="19">AP01</strain>
        <tissue evidence="19">Mycelium</tissue>
    </source>
</reference>
<keyword evidence="12 16" id="KW-0445">Lipid transport</keyword>
<dbReference type="InterPro" id="IPR011074">
    <property type="entry name" value="CRAL/TRIO_N_dom"/>
</dbReference>
<evidence type="ECO:0000256" key="8">
    <source>
        <dbReference type="ARBA" id="ARBA00022723"/>
    </source>
</evidence>
<evidence type="ECO:0000313" key="20">
    <source>
        <dbReference type="Proteomes" id="UP000775547"/>
    </source>
</evidence>
<evidence type="ECO:0000256" key="12">
    <source>
        <dbReference type="ARBA" id="ARBA00023055"/>
    </source>
</evidence>
<dbReference type="GO" id="GO:0005886">
    <property type="term" value="C:plasma membrane"/>
    <property type="evidence" value="ECO:0007669"/>
    <property type="project" value="TreeGrafter"/>
</dbReference>
<feature type="compositionally biased region" description="Low complexity" evidence="17">
    <location>
        <begin position="35"/>
        <end position="45"/>
    </location>
</feature>
<evidence type="ECO:0000256" key="11">
    <source>
        <dbReference type="ARBA" id="ARBA00023004"/>
    </source>
</evidence>
<dbReference type="Gene3D" id="3.40.525.10">
    <property type="entry name" value="CRAL-TRIO lipid binding domain"/>
    <property type="match status" value="1"/>
</dbReference>
<dbReference type="SUPFAM" id="SSF52087">
    <property type="entry name" value="CRAL/TRIO domain"/>
    <property type="match status" value="1"/>
</dbReference>
<evidence type="ECO:0000256" key="7">
    <source>
        <dbReference type="ARBA" id="ARBA00022617"/>
    </source>
</evidence>
<keyword evidence="9 16" id="KW-0256">Endoplasmic reticulum</keyword>
<evidence type="ECO:0000256" key="14">
    <source>
        <dbReference type="ARBA" id="ARBA00024146"/>
    </source>
</evidence>
<evidence type="ECO:0000313" key="19">
    <source>
        <dbReference type="EMBL" id="KAG5647504.1"/>
    </source>
</evidence>
<evidence type="ECO:0000256" key="16">
    <source>
        <dbReference type="RuleBase" id="RU367059"/>
    </source>
</evidence>
<dbReference type="Pfam" id="PF03765">
    <property type="entry name" value="CRAL_TRIO_N"/>
    <property type="match status" value="1"/>
</dbReference>
<comment type="function">
    <text evidence="15">Non-classical phosphatidylinositol (PtdIns) transfer protein (PITP), which exhibits PtdIns-binding/transfer activity in the absence of detectable PtdCho-binding/transfer activity. Regulates PtdIns(4,5)P2 homeostasis at the plasma membrane. Heme-binding protein that may play a role in organic oxidant-induced stress responses.</text>
</comment>
<dbReference type="GO" id="GO:0005789">
    <property type="term" value="C:endoplasmic reticulum membrane"/>
    <property type="evidence" value="ECO:0007669"/>
    <property type="project" value="UniProtKB-SubCell"/>
</dbReference>
<dbReference type="CDD" id="cd00170">
    <property type="entry name" value="SEC14"/>
    <property type="match status" value="1"/>
</dbReference>
<evidence type="ECO:0000256" key="6">
    <source>
        <dbReference type="ARBA" id="ARBA00022490"/>
    </source>
</evidence>
<sequence>MAEVTSSAAPTPTDAPVSTPSAGIEATPASDNKTAETTQTLTAAAPEPGATSATTPAIPGAPSAVSPPVPVTPAAIPQTTSSTEADPVPIAGALNAGTSTAAPTADAKESPEAQNTLTKRFTEAEWAALKKFRAELPQVFADGFPDDPKAKDTPITFWGVRIDPNNAAADPRVSVILVKFLRARNLSVPEARDMLVSTLRWRTSINIDALLKEEFPQDVFGNVGHIYGRDKDGRPVVYNIYGGDNIAEVFSDTQRFIRWRVAFQEKSVALLDFNEIDQAVQIHDYLGVSLTSRDAKSKAAASEATAIFSSHYPELLVSSPRSHVIQQRIHTYLNRPGVQYRKFFVNVPTLMNWIFWIFKPLLPAATLAKMSVVGTGTHALKKALVPFIDAKELPKQYGGEAAGF</sequence>
<dbReference type="EMBL" id="JABCKV010000009">
    <property type="protein sequence ID" value="KAG5647504.1"/>
    <property type="molecule type" value="Genomic_DNA"/>
</dbReference>
<evidence type="ECO:0000256" key="5">
    <source>
        <dbReference type="ARBA" id="ARBA00022448"/>
    </source>
</evidence>
<evidence type="ECO:0000256" key="13">
    <source>
        <dbReference type="ARBA" id="ARBA00023136"/>
    </source>
</evidence>
<comment type="catalytic activity">
    <reaction evidence="14">
        <text>a 1,2-diacyl-sn-glycero-3-phospho-(1D-myo-inositol)(in) = a 1,2-diacyl-sn-glycero-3-phospho-(1D-myo-inositol)(out)</text>
        <dbReference type="Rhea" id="RHEA:38691"/>
        <dbReference type="ChEBI" id="CHEBI:57880"/>
    </reaction>
    <physiologicalReaction direction="left-to-right" evidence="14">
        <dbReference type="Rhea" id="RHEA:38692"/>
    </physiologicalReaction>
</comment>
<keyword evidence="20" id="KW-1185">Reference proteome</keyword>
<keyword evidence="7" id="KW-0349">Heme</keyword>
<feature type="domain" description="CRAL-TRIO" evidence="18">
    <location>
        <begin position="207"/>
        <end position="404"/>
    </location>
</feature>
<evidence type="ECO:0000256" key="4">
    <source>
        <dbReference type="ARBA" id="ARBA00018320"/>
    </source>
</evidence>
<evidence type="ECO:0000256" key="10">
    <source>
        <dbReference type="ARBA" id="ARBA00022848"/>
    </source>
</evidence>